<comment type="caution">
    <text evidence="1">The sequence shown here is derived from an EMBL/GenBank/DDBJ whole genome shotgun (WGS) entry which is preliminary data.</text>
</comment>
<protein>
    <submittedName>
        <fullName evidence="1">Uncharacterized protein</fullName>
    </submittedName>
</protein>
<dbReference type="AlphaFoldDB" id="A0AAD8EKS0"/>
<name>A0AAD8EKS0_DIPPU</name>
<reference evidence="1" key="2">
    <citation type="submission" date="2023-05" db="EMBL/GenBank/DDBJ databases">
        <authorList>
            <person name="Fouks B."/>
        </authorList>
    </citation>
    <scope>NUCLEOTIDE SEQUENCE</scope>
    <source>
        <strain evidence="1">Stay&amp;Tobe</strain>
        <tissue evidence="1">Testes</tissue>
    </source>
</reference>
<dbReference type="EMBL" id="JASPKZ010003457">
    <property type="protein sequence ID" value="KAJ9593172.1"/>
    <property type="molecule type" value="Genomic_DNA"/>
</dbReference>
<gene>
    <name evidence="1" type="ORF">L9F63_015269</name>
</gene>
<accession>A0AAD8EKS0</accession>
<dbReference type="Proteomes" id="UP001233999">
    <property type="component" value="Unassembled WGS sequence"/>
</dbReference>
<feature type="non-terminal residue" evidence="1">
    <location>
        <position position="75"/>
    </location>
</feature>
<keyword evidence="2" id="KW-1185">Reference proteome</keyword>
<evidence type="ECO:0000313" key="2">
    <source>
        <dbReference type="Proteomes" id="UP001233999"/>
    </source>
</evidence>
<evidence type="ECO:0000313" key="1">
    <source>
        <dbReference type="EMBL" id="KAJ9593172.1"/>
    </source>
</evidence>
<sequence>MDFVGYQFNNVRSICWDVGARILNVKSTSLALLFTGLDSRPTPWPENPFTTSLLSRLLIFMLLALDVDSYIILCI</sequence>
<feature type="non-terminal residue" evidence="1">
    <location>
        <position position="1"/>
    </location>
</feature>
<reference evidence="1" key="1">
    <citation type="journal article" date="2023" name="IScience">
        <title>Live-bearing cockroach genome reveals convergent evolutionary mechanisms linked to viviparity in insects and beyond.</title>
        <authorList>
            <person name="Fouks B."/>
            <person name="Harrison M.C."/>
            <person name="Mikhailova A.A."/>
            <person name="Marchal E."/>
            <person name="English S."/>
            <person name="Carruthers M."/>
            <person name="Jennings E.C."/>
            <person name="Chiamaka E.L."/>
            <person name="Frigard R.A."/>
            <person name="Pippel M."/>
            <person name="Attardo G.M."/>
            <person name="Benoit J.B."/>
            <person name="Bornberg-Bauer E."/>
            <person name="Tobe S.S."/>
        </authorList>
    </citation>
    <scope>NUCLEOTIDE SEQUENCE</scope>
    <source>
        <strain evidence="1">Stay&amp;Tobe</strain>
    </source>
</reference>
<organism evidence="1 2">
    <name type="scientific">Diploptera punctata</name>
    <name type="common">Pacific beetle cockroach</name>
    <dbReference type="NCBI Taxonomy" id="6984"/>
    <lineage>
        <taxon>Eukaryota</taxon>
        <taxon>Metazoa</taxon>
        <taxon>Ecdysozoa</taxon>
        <taxon>Arthropoda</taxon>
        <taxon>Hexapoda</taxon>
        <taxon>Insecta</taxon>
        <taxon>Pterygota</taxon>
        <taxon>Neoptera</taxon>
        <taxon>Polyneoptera</taxon>
        <taxon>Dictyoptera</taxon>
        <taxon>Blattodea</taxon>
        <taxon>Blaberoidea</taxon>
        <taxon>Blaberidae</taxon>
        <taxon>Diplopterinae</taxon>
        <taxon>Diploptera</taxon>
    </lineage>
</organism>
<proteinExistence type="predicted"/>